<evidence type="ECO:0000313" key="2">
    <source>
        <dbReference type="Proteomes" id="UP000244184"/>
    </source>
</evidence>
<dbReference type="SUPFAM" id="SSF53254">
    <property type="entry name" value="Phosphoglycerate mutase-like"/>
    <property type="match status" value="1"/>
</dbReference>
<dbReference type="InterPro" id="IPR029033">
    <property type="entry name" value="His_PPase_superfam"/>
</dbReference>
<name>A0A2T6G045_9BACL</name>
<dbReference type="InterPro" id="IPR050275">
    <property type="entry name" value="PGM_Phosphatase"/>
</dbReference>
<dbReference type="InterPro" id="IPR013078">
    <property type="entry name" value="His_Pase_superF_clade-1"/>
</dbReference>
<evidence type="ECO:0000313" key="1">
    <source>
        <dbReference type="EMBL" id="PUA37491.1"/>
    </source>
</evidence>
<dbReference type="Proteomes" id="UP000244184">
    <property type="component" value="Unassembled WGS sequence"/>
</dbReference>
<sequence length="200" mass="23152">MELGNALEVSRIETNVYFVRHAESLYITGEERSRGLTERGRVDAITVKDILLHEPVDLLISSPYERAVLTIRELADHLRKEIVPEEDLRERQLSGGDFFLPNDRFIQSKKQLYDDPTFAFPGGESSEQAQERAVKVLARYLEQYSGRSIVVGTHGDIMTLMLNYFVPSYHFDFWESTTMPDIYKLEFQGKALSNVMRLWK</sequence>
<dbReference type="GO" id="GO:0016791">
    <property type="term" value="F:phosphatase activity"/>
    <property type="evidence" value="ECO:0007669"/>
    <property type="project" value="TreeGrafter"/>
</dbReference>
<protein>
    <submittedName>
        <fullName evidence="1">Histidine phosphatase family protein</fullName>
    </submittedName>
</protein>
<dbReference type="PANTHER" id="PTHR48100">
    <property type="entry name" value="BROAD-SPECIFICITY PHOSPHATASE YOR283W-RELATED"/>
    <property type="match status" value="1"/>
</dbReference>
<organism evidence="1 2">
    <name type="scientific">Paenibacillus elgii</name>
    <dbReference type="NCBI Taxonomy" id="189691"/>
    <lineage>
        <taxon>Bacteria</taxon>
        <taxon>Bacillati</taxon>
        <taxon>Bacillota</taxon>
        <taxon>Bacilli</taxon>
        <taxon>Bacillales</taxon>
        <taxon>Paenibacillaceae</taxon>
        <taxon>Paenibacillus</taxon>
    </lineage>
</organism>
<dbReference type="AlphaFoldDB" id="A0A2T6G045"/>
<dbReference type="Gene3D" id="3.40.50.1240">
    <property type="entry name" value="Phosphoglycerate mutase-like"/>
    <property type="match status" value="1"/>
</dbReference>
<dbReference type="Pfam" id="PF00300">
    <property type="entry name" value="His_Phos_1"/>
    <property type="match status" value="1"/>
</dbReference>
<proteinExistence type="predicted"/>
<reference evidence="1 2" key="1">
    <citation type="submission" date="2018-03" db="EMBL/GenBank/DDBJ databases">
        <title>Genome sequence of Paenibacillus elgii strain AC13 an antimicrobial compound producing bacteria.</title>
        <authorList>
            <person name="Kurokawa A.S."/>
            <person name="Araujo J.F."/>
            <person name="Costa R.A."/>
            <person name="Ortega D.B."/>
            <person name="Pires A.S."/>
            <person name="Pappas G.J.Jr."/>
            <person name="Franco O.L."/>
            <person name="Barreto C."/>
            <person name="Magalhaes B.S."/>
            <person name="Kruger R.H."/>
        </authorList>
    </citation>
    <scope>NUCLEOTIDE SEQUENCE [LARGE SCALE GENOMIC DNA]</scope>
    <source>
        <strain evidence="1 2">AC13</strain>
    </source>
</reference>
<dbReference type="CDD" id="cd07067">
    <property type="entry name" value="HP_PGM_like"/>
    <property type="match status" value="1"/>
</dbReference>
<dbReference type="SMART" id="SM00855">
    <property type="entry name" value="PGAM"/>
    <property type="match status" value="1"/>
</dbReference>
<dbReference type="EMBL" id="PYHP01000050">
    <property type="protein sequence ID" value="PUA37491.1"/>
    <property type="molecule type" value="Genomic_DNA"/>
</dbReference>
<accession>A0A2T6G045</accession>
<comment type="caution">
    <text evidence="1">The sequence shown here is derived from an EMBL/GenBank/DDBJ whole genome shotgun (WGS) entry which is preliminary data.</text>
</comment>
<dbReference type="PANTHER" id="PTHR48100:SF59">
    <property type="entry name" value="ADENOSYLCOBALAMIN_ALPHA-RIBAZOLE PHOSPHATASE"/>
    <property type="match status" value="1"/>
</dbReference>
<gene>
    <name evidence="1" type="ORF">C8Z91_19285</name>
</gene>
<dbReference type="GO" id="GO:0005737">
    <property type="term" value="C:cytoplasm"/>
    <property type="evidence" value="ECO:0007669"/>
    <property type="project" value="TreeGrafter"/>
</dbReference>